<keyword evidence="4 10" id="KW-0812">Transmembrane</keyword>
<dbReference type="GO" id="GO:0051117">
    <property type="term" value="F:ATPase binding"/>
    <property type="evidence" value="ECO:0007669"/>
    <property type="project" value="TreeGrafter"/>
</dbReference>
<dbReference type="PANTHER" id="PTHR11629">
    <property type="entry name" value="VACUOLAR PROTON ATPASES"/>
    <property type="match status" value="1"/>
</dbReference>
<feature type="transmembrane region" description="Helical" evidence="10">
    <location>
        <begin position="573"/>
        <end position="599"/>
    </location>
</feature>
<evidence type="ECO:0000256" key="1">
    <source>
        <dbReference type="ARBA" id="ARBA00004141"/>
    </source>
</evidence>
<keyword evidence="3 10" id="KW-0813">Transport</keyword>
<dbReference type="GO" id="GO:0007035">
    <property type="term" value="P:vacuolar acidification"/>
    <property type="evidence" value="ECO:0007669"/>
    <property type="project" value="TreeGrafter"/>
</dbReference>
<comment type="function">
    <text evidence="8">Component of the A-type ATP synthase that produces ATP from ADP in the presence of a proton gradient across the membrane.</text>
</comment>
<dbReference type="GO" id="GO:0046961">
    <property type="term" value="F:proton-transporting ATPase activity, rotational mechanism"/>
    <property type="evidence" value="ECO:0007669"/>
    <property type="project" value="InterPro"/>
</dbReference>
<evidence type="ECO:0000256" key="4">
    <source>
        <dbReference type="ARBA" id="ARBA00022692"/>
    </source>
</evidence>
<keyword evidence="5 10" id="KW-1133">Transmembrane helix</keyword>
<evidence type="ECO:0000256" key="8">
    <source>
        <dbReference type="ARBA" id="ARBA00059506"/>
    </source>
</evidence>
<keyword evidence="13" id="KW-1185">Reference proteome</keyword>
<dbReference type="KEGG" id="mrtj:KHC33_08175"/>
<dbReference type="GO" id="GO:0033179">
    <property type="term" value="C:proton-transporting V-type ATPase, V0 domain"/>
    <property type="evidence" value="ECO:0007669"/>
    <property type="project" value="InterPro"/>
</dbReference>
<feature type="coiled-coil region" evidence="11">
    <location>
        <begin position="217"/>
        <end position="244"/>
    </location>
</feature>
<gene>
    <name evidence="12" type="ORF">KHC33_08175</name>
</gene>
<organism evidence="12 13">
    <name type="scientific">Methanospirillum purgamenti</name>
    <dbReference type="NCBI Taxonomy" id="2834276"/>
    <lineage>
        <taxon>Archaea</taxon>
        <taxon>Methanobacteriati</taxon>
        <taxon>Methanobacteriota</taxon>
        <taxon>Stenosarchaea group</taxon>
        <taxon>Methanomicrobia</taxon>
        <taxon>Methanomicrobiales</taxon>
        <taxon>Methanospirillaceae</taxon>
        <taxon>Methanospirillum</taxon>
    </lineage>
</organism>
<dbReference type="Gene3D" id="1.20.1460.20">
    <property type="match status" value="1"/>
</dbReference>
<keyword evidence="6 10" id="KW-0406">Ion transport</keyword>
<dbReference type="InterPro" id="IPR002490">
    <property type="entry name" value="V-ATPase_116kDa_su"/>
</dbReference>
<comment type="similarity">
    <text evidence="2 10">Belongs to the V-ATPase 116 kDa subunit family.</text>
</comment>
<evidence type="ECO:0000313" key="12">
    <source>
        <dbReference type="EMBL" id="QVV90442.1"/>
    </source>
</evidence>
<proteinExistence type="inferred from homology"/>
<comment type="subcellular location">
    <subcellularLocation>
        <location evidence="1">Membrane</location>
        <topology evidence="1">Multi-pass membrane protein</topology>
    </subcellularLocation>
</comment>
<dbReference type="RefSeq" id="WP_214421211.1">
    <property type="nucleotide sequence ID" value="NZ_CP075546.1"/>
</dbReference>
<feature type="transmembrane region" description="Helical" evidence="10">
    <location>
        <begin position="456"/>
        <end position="478"/>
    </location>
</feature>
<keyword evidence="7 10" id="KW-0472">Membrane</keyword>
<dbReference type="EMBL" id="CP075546">
    <property type="protein sequence ID" value="QVV90442.1"/>
    <property type="molecule type" value="Genomic_DNA"/>
</dbReference>
<dbReference type="PANTHER" id="PTHR11629:SF63">
    <property type="entry name" value="V-TYPE PROTON ATPASE SUBUNIT A"/>
    <property type="match status" value="1"/>
</dbReference>
<reference evidence="12 13" key="1">
    <citation type="submission" date="2021-05" db="EMBL/GenBank/DDBJ databases">
        <title>A novel Methanospirillum isolate from a pyrite-forming mixed culture.</title>
        <authorList>
            <person name="Bunk B."/>
            <person name="Sproer C."/>
            <person name="Spring S."/>
            <person name="Pester M."/>
        </authorList>
    </citation>
    <scope>NUCLEOTIDE SEQUENCE [LARGE SCALE GENOMIC DNA]</scope>
    <source>
        <strain evidence="12 13">J.3.6.1-F.2.7.3</strain>
    </source>
</reference>
<evidence type="ECO:0000256" key="6">
    <source>
        <dbReference type="ARBA" id="ARBA00023065"/>
    </source>
</evidence>
<keyword evidence="11" id="KW-0175">Coiled coil</keyword>
<evidence type="ECO:0000256" key="9">
    <source>
        <dbReference type="ARBA" id="ARBA00068671"/>
    </source>
</evidence>
<evidence type="ECO:0000256" key="3">
    <source>
        <dbReference type="ARBA" id="ARBA00022448"/>
    </source>
</evidence>
<dbReference type="Gene3D" id="3.30.70.2170">
    <property type="match status" value="1"/>
</dbReference>
<feature type="transmembrane region" description="Helical" evidence="10">
    <location>
        <begin position="348"/>
        <end position="373"/>
    </location>
</feature>
<protein>
    <recommendedName>
        <fullName evidence="9 10">A-type ATP synthase subunit I</fullName>
    </recommendedName>
</protein>
<dbReference type="GeneID" id="65568307"/>
<evidence type="ECO:0000256" key="2">
    <source>
        <dbReference type="ARBA" id="ARBA00009904"/>
    </source>
</evidence>
<feature type="transmembrane region" description="Helical" evidence="10">
    <location>
        <begin position="394"/>
        <end position="417"/>
    </location>
</feature>
<evidence type="ECO:0000256" key="7">
    <source>
        <dbReference type="ARBA" id="ARBA00023136"/>
    </source>
</evidence>
<feature type="transmembrane region" description="Helical" evidence="10">
    <location>
        <begin position="605"/>
        <end position="624"/>
    </location>
</feature>
<feature type="transmembrane region" description="Helical" evidence="10">
    <location>
        <begin position="499"/>
        <end position="518"/>
    </location>
</feature>
<dbReference type="AlphaFoldDB" id="A0A8E7AZ14"/>
<dbReference type="Gene3D" id="3.30.70.2750">
    <property type="match status" value="1"/>
</dbReference>
<evidence type="ECO:0000256" key="11">
    <source>
        <dbReference type="SAM" id="Coils"/>
    </source>
</evidence>
<evidence type="ECO:0000256" key="5">
    <source>
        <dbReference type="ARBA" id="ARBA00022989"/>
    </source>
</evidence>
<dbReference type="NCBIfam" id="NF004430">
    <property type="entry name" value="PRK05771.2-4"/>
    <property type="match status" value="1"/>
</dbReference>
<sequence>MFQPESMSRLLIVASKQQLEPVITELYRMNIFHIDDYVEKGDGEWEGFRIGMPLPGADVTSAALVKIRSIASAFGISKDTISDTERSSINELKKRVEQDLPAIAEDVEKLLTKKTKLESTVKEYEQRIEALHPFIDAPVPMELLQGYDTISFIAGNVKGAVNLSVPCEQWEKQSKTGSFVILAVKNSDVSTVERELLDFQIQKVQIPQETGSASQVIHEYELKIEELKKEIADLERQMETIRGKHEFFLMSSEEFLSGNVEQAEAPLRFATSEHAFAVTGWVPTSKVTKVFENLDKACAGKVYVSELEVEDYNEMPPVEYHNPDFAHPTQLFMDLYSRPRYTEVDPTLLMAILFPIMFGLILGDVGYGVILLIMSLGLRSFVKGSEAGTQLVTVLRNCSISSIIFGVAFSEIFGFSLPWQPIWLSRHINMGGAASHAAAEAATHGMEASVEHVSHIPQLLVLSIWIGILHITLGRIWGARNAAKMDHGHHRTLKIYSNIGWILVMWGILVLIWSNFPIPMMPDFSQLPDLAAGVNPAMIAGAVMLILGLVFIARENVLDLMEVPTIISHVLSYTRLIAVGLSSVAIAMVTNFIAIDMIISPQLKLLSPIGIILVIVGIVVFLFGHALNTALGILGGGLHPLRLHYVEFFTKFYRGGGKKYTPFGMIRKLTKQTE</sequence>
<dbReference type="Proteomes" id="UP000680656">
    <property type="component" value="Chromosome"/>
</dbReference>
<dbReference type="GO" id="GO:0016471">
    <property type="term" value="C:vacuolar proton-transporting V-type ATPase complex"/>
    <property type="evidence" value="ECO:0007669"/>
    <property type="project" value="TreeGrafter"/>
</dbReference>
<feature type="transmembrane region" description="Helical" evidence="10">
    <location>
        <begin position="530"/>
        <end position="552"/>
    </location>
</feature>
<evidence type="ECO:0000256" key="10">
    <source>
        <dbReference type="RuleBase" id="RU361189"/>
    </source>
</evidence>
<accession>A0A8E7AZ14</accession>
<dbReference type="Pfam" id="PF01496">
    <property type="entry name" value="V_ATPase_I"/>
    <property type="match status" value="2"/>
</dbReference>
<name>A0A8E7AZ14_9EURY</name>
<evidence type="ECO:0000313" key="13">
    <source>
        <dbReference type="Proteomes" id="UP000680656"/>
    </source>
</evidence>